<dbReference type="RefSeq" id="WP_086314610.1">
    <property type="nucleotide sequence ID" value="NZ_CP147244.1"/>
</dbReference>
<reference evidence="4" key="2">
    <citation type="submission" date="2024-03" db="EMBL/GenBank/DDBJ databases">
        <title>The Genome Sequence of Enterococcus sp. DIV0205d.</title>
        <authorList>
            <consortium name="The Broad Institute Genomics Platform"/>
            <consortium name="The Broad Institute Microbial Omics Core"/>
            <consortium name="The Broad Institute Genomic Center for Infectious Diseases"/>
            <person name="Earl A."/>
            <person name="Manson A."/>
            <person name="Gilmore M."/>
            <person name="Schwartman J."/>
            <person name="Shea T."/>
            <person name="Abouelleil A."/>
            <person name="Cao P."/>
            <person name="Chapman S."/>
            <person name="Cusick C."/>
            <person name="Young S."/>
            <person name="Neafsey D."/>
            <person name="Nusbaum C."/>
            <person name="Birren B."/>
        </authorList>
    </citation>
    <scope>NUCLEOTIDE SEQUENCE</scope>
    <source>
        <strain evidence="4">7F3_DIV0205</strain>
    </source>
</reference>
<keyword evidence="2" id="KW-0472">Membrane</keyword>
<evidence type="ECO:0000313" key="5">
    <source>
        <dbReference type="Proteomes" id="UP000194948"/>
    </source>
</evidence>
<evidence type="ECO:0000313" key="4">
    <source>
        <dbReference type="EMBL" id="WYK01067.1"/>
    </source>
</evidence>
<feature type="signal peptide" evidence="3">
    <location>
        <begin position="1"/>
        <end position="30"/>
    </location>
</feature>
<keyword evidence="2" id="KW-1133">Transmembrane helix</keyword>
<reference evidence="4" key="1">
    <citation type="submission" date="2017-05" db="EMBL/GenBank/DDBJ databases">
        <authorList>
            <consortium name="The Broad Institute Genomics Platform"/>
            <consortium name="The Broad Institute Genomic Center for Infectious Diseases"/>
            <person name="Earl A."/>
            <person name="Manson A."/>
            <person name="Schwartman J."/>
            <person name="Gilmore M."/>
            <person name="Abouelleil A."/>
            <person name="Cao P."/>
            <person name="Chapman S."/>
            <person name="Cusick C."/>
            <person name="Shea T."/>
            <person name="Young S."/>
            <person name="Neafsey D."/>
            <person name="Nusbaum C."/>
            <person name="Birren B."/>
        </authorList>
    </citation>
    <scope>NUCLEOTIDE SEQUENCE</scope>
    <source>
        <strain evidence="4">7F3_DIV0205</strain>
    </source>
</reference>
<gene>
    <name evidence="4" type="ORF">A5821_002193</name>
</gene>
<keyword evidence="5" id="KW-1185">Reference proteome</keyword>
<proteinExistence type="predicted"/>
<feature type="transmembrane region" description="Helical" evidence="2">
    <location>
        <begin position="83"/>
        <end position="105"/>
    </location>
</feature>
<keyword evidence="3" id="KW-0732">Signal</keyword>
<feature type="chain" id="PRO_5042928017" description="Gram-positive cocci surface proteins LPxTG domain-containing protein" evidence="3">
    <location>
        <begin position="31"/>
        <end position="115"/>
    </location>
</feature>
<dbReference type="AlphaFoldDB" id="A0AAQ3W9J0"/>
<evidence type="ECO:0008006" key="6">
    <source>
        <dbReference type="Google" id="ProtNLM"/>
    </source>
</evidence>
<feature type="region of interest" description="Disordered" evidence="1">
    <location>
        <begin position="45"/>
        <end position="73"/>
    </location>
</feature>
<sequence>MEKQNFLVKTILSSLLILVFSVIAVGDVNAEDGAQIQTKGEITLFDDTSPSTSESVSSSSMNPSSSSNVMIKPEGRLPSTGELIKYSFLISGILLILLLLLIWWLNRRQKGRSNE</sequence>
<dbReference type="Proteomes" id="UP000194948">
    <property type="component" value="Chromosome"/>
</dbReference>
<keyword evidence="2" id="KW-0812">Transmembrane</keyword>
<evidence type="ECO:0000256" key="2">
    <source>
        <dbReference type="SAM" id="Phobius"/>
    </source>
</evidence>
<dbReference type="NCBIfam" id="TIGR01167">
    <property type="entry name" value="LPXTG_anchor"/>
    <property type="match status" value="1"/>
</dbReference>
<feature type="compositionally biased region" description="Low complexity" evidence="1">
    <location>
        <begin position="48"/>
        <end position="70"/>
    </location>
</feature>
<evidence type="ECO:0000256" key="1">
    <source>
        <dbReference type="SAM" id="MobiDB-lite"/>
    </source>
</evidence>
<accession>A0AAQ3W9J0</accession>
<name>A0AAQ3W9J0_9ENTE</name>
<evidence type="ECO:0000256" key="3">
    <source>
        <dbReference type="SAM" id="SignalP"/>
    </source>
</evidence>
<dbReference type="EMBL" id="CP147244">
    <property type="protein sequence ID" value="WYK01067.1"/>
    <property type="molecule type" value="Genomic_DNA"/>
</dbReference>
<protein>
    <recommendedName>
        <fullName evidence="6">Gram-positive cocci surface proteins LPxTG domain-containing protein</fullName>
    </recommendedName>
</protein>
<organism evidence="4 5">
    <name type="scientific">Candidatus Enterococcus palustris</name>
    <dbReference type="NCBI Taxonomy" id="1834189"/>
    <lineage>
        <taxon>Bacteria</taxon>
        <taxon>Bacillati</taxon>
        <taxon>Bacillota</taxon>
        <taxon>Bacilli</taxon>
        <taxon>Lactobacillales</taxon>
        <taxon>Enterococcaceae</taxon>
        <taxon>Enterococcus</taxon>
    </lineage>
</organism>